<gene>
    <name evidence="2" type="ORF">KME28_27515</name>
</gene>
<dbReference type="InterPro" id="IPR043129">
    <property type="entry name" value="ATPase_NBD"/>
</dbReference>
<evidence type="ECO:0000259" key="1">
    <source>
        <dbReference type="Pfam" id="PF17989"/>
    </source>
</evidence>
<dbReference type="CDD" id="cd10227">
    <property type="entry name" value="ASKHA_NBD_ParM-like"/>
    <property type="match status" value="1"/>
</dbReference>
<evidence type="ECO:0000313" key="3">
    <source>
        <dbReference type="Proteomes" id="UP000813215"/>
    </source>
</evidence>
<dbReference type="Proteomes" id="UP000813215">
    <property type="component" value="Unassembled WGS sequence"/>
</dbReference>
<organism evidence="2 3">
    <name type="scientific">Pelatocladus maniniholoensis HA4357-MV3</name>
    <dbReference type="NCBI Taxonomy" id="1117104"/>
    <lineage>
        <taxon>Bacteria</taxon>
        <taxon>Bacillati</taxon>
        <taxon>Cyanobacteriota</taxon>
        <taxon>Cyanophyceae</taxon>
        <taxon>Nostocales</taxon>
        <taxon>Nostocaceae</taxon>
        <taxon>Pelatocladus</taxon>
    </lineage>
</organism>
<protein>
    <recommendedName>
        <fullName evidence="1">Actin-like protein N-terminal domain-containing protein</fullName>
    </recommendedName>
</protein>
<dbReference type="InterPro" id="IPR040607">
    <property type="entry name" value="ALP_N"/>
</dbReference>
<name>A0A9E3HDX8_9NOST</name>
<dbReference type="Pfam" id="PF17989">
    <property type="entry name" value="ALP_N"/>
    <property type="match status" value="1"/>
</dbReference>
<sequence>MSKQVFPFNVGFDCGNGLVKLKVSGHGHDFEYIRFPSYFVDVTKCHNDHQGKSRVTYITAPENNKYAKSLENKVWVCGNDAAVLDVRDQVFDNRSDGKVKLSLPLFLSAVAQLPLARKHWEFRLVASIHDAEVFADQMKANLEGKHLANINGQLTTVVIHVVKIFDEGYIFKPVGKGNTTLLDIGNGTTIITRFDSEGNVIYRSIPYKFGVQHLYKKIYDHTTLRAIGLDRDLDLIRRGVESPDNEKIFYGVGKGAINITSAYKESLKDWSTVYLKEPIAEVDKFQLQGDRVVVVGGGACLPFLSKNFEKKGYIFNAQAPFMNVKKLHEYACNSLSAETVEA</sequence>
<reference evidence="2" key="1">
    <citation type="submission" date="2021-05" db="EMBL/GenBank/DDBJ databases">
        <authorList>
            <person name="Pietrasiak N."/>
            <person name="Ward R."/>
            <person name="Stajich J.E."/>
            <person name="Kurbessoian T."/>
        </authorList>
    </citation>
    <scope>NUCLEOTIDE SEQUENCE</scope>
    <source>
        <strain evidence="2">HA4357-MV3</strain>
    </source>
</reference>
<dbReference type="EMBL" id="JAHHHW010000164">
    <property type="protein sequence ID" value="MBW4435355.1"/>
    <property type="molecule type" value="Genomic_DNA"/>
</dbReference>
<reference evidence="2" key="2">
    <citation type="journal article" date="2022" name="Microbiol. Resour. Announc.">
        <title>Metagenome Sequencing to Explore Phylogenomics of Terrestrial Cyanobacteria.</title>
        <authorList>
            <person name="Ward R.D."/>
            <person name="Stajich J.E."/>
            <person name="Johansen J.R."/>
            <person name="Huntemann M."/>
            <person name="Clum A."/>
            <person name="Foster B."/>
            <person name="Foster B."/>
            <person name="Roux S."/>
            <person name="Palaniappan K."/>
            <person name="Varghese N."/>
            <person name="Mukherjee S."/>
            <person name="Reddy T.B.K."/>
            <person name="Daum C."/>
            <person name="Copeland A."/>
            <person name="Chen I.A."/>
            <person name="Ivanova N.N."/>
            <person name="Kyrpides N.C."/>
            <person name="Shapiro N."/>
            <person name="Eloe-Fadrosh E.A."/>
            <person name="Pietrasiak N."/>
        </authorList>
    </citation>
    <scope>NUCLEOTIDE SEQUENCE</scope>
    <source>
        <strain evidence="2">HA4357-MV3</strain>
    </source>
</reference>
<dbReference type="SUPFAM" id="SSF53067">
    <property type="entry name" value="Actin-like ATPase domain"/>
    <property type="match status" value="2"/>
</dbReference>
<dbReference type="AlphaFoldDB" id="A0A9E3HDX8"/>
<dbReference type="Gene3D" id="3.30.420.40">
    <property type="match status" value="2"/>
</dbReference>
<feature type="domain" description="Actin-like protein N-terminal" evidence="1">
    <location>
        <begin position="11"/>
        <end position="169"/>
    </location>
</feature>
<accession>A0A9E3HDX8</accession>
<evidence type="ECO:0000313" key="2">
    <source>
        <dbReference type="EMBL" id="MBW4435355.1"/>
    </source>
</evidence>
<proteinExistence type="predicted"/>
<comment type="caution">
    <text evidence="2">The sequence shown here is derived from an EMBL/GenBank/DDBJ whole genome shotgun (WGS) entry which is preliminary data.</text>
</comment>